<feature type="compositionally biased region" description="Polar residues" evidence="1">
    <location>
        <begin position="28"/>
        <end position="41"/>
    </location>
</feature>
<dbReference type="EMBL" id="VEVO01000428">
    <property type="protein sequence ID" value="KAF0022027.1"/>
    <property type="molecule type" value="Genomic_DNA"/>
</dbReference>
<sequence length="78" mass="8927">MERKGEQISKLYKHKTQMKKLRKEANSRHNSGNEVRVTTTVSTRGCSAGAVKLRPGERSKRNLMLLRDMKALQTSLRT</sequence>
<proteinExistence type="predicted"/>
<dbReference type="AlphaFoldDB" id="A0A6A4RPF6"/>
<evidence type="ECO:0000313" key="3">
    <source>
        <dbReference type="Proteomes" id="UP000438429"/>
    </source>
</evidence>
<dbReference type="PANTHER" id="PTHR19336">
    <property type="entry name" value="UNCHARACTERIZED DUF1167"/>
    <property type="match status" value="1"/>
</dbReference>
<dbReference type="Proteomes" id="UP000438429">
    <property type="component" value="Unassembled WGS sequence"/>
</dbReference>
<reference evidence="2 3" key="1">
    <citation type="submission" date="2019-06" db="EMBL/GenBank/DDBJ databases">
        <title>Draft genomes of female and male turbot (Scophthalmus maximus).</title>
        <authorList>
            <person name="Xu H."/>
            <person name="Xu X.-W."/>
            <person name="Shao C."/>
            <person name="Chen S."/>
        </authorList>
    </citation>
    <scope>NUCLEOTIDE SEQUENCE [LARGE SCALE GENOMIC DNA]</scope>
    <source>
        <strain evidence="2">Ysfricsl-2016a</strain>
        <tissue evidence="2">Blood</tissue>
    </source>
</reference>
<organism evidence="2 3">
    <name type="scientific">Scophthalmus maximus</name>
    <name type="common">Turbot</name>
    <name type="synonym">Psetta maxima</name>
    <dbReference type="NCBI Taxonomy" id="52904"/>
    <lineage>
        <taxon>Eukaryota</taxon>
        <taxon>Metazoa</taxon>
        <taxon>Chordata</taxon>
        <taxon>Craniata</taxon>
        <taxon>Vertebrata</taxon>
        <taxon>Euteleostomi</taxon>
        <taxon>Actinopterygii</taxon>
        <taxon>Neopterygii</taxon>
        <taxon>Teleostei</taxon>
        <taxon>Neoteleostei</taxon>
        <taxon>Acanthomorphata</taxon>
        <taxon>Carangaria</taxon>
        <taxon>Pleuronectiformes</taxon>
        <taxon>Pleuronectoidei</taxon>
        <taxon>Scophthalmidae</taxon>
        <taxon>Scophthalmus</taxon>
    </lineage>
</organism>
<dbReference type="GO" id="GO:0005813">
    <property type="term" value="C:centrosome"/>
    <property type="evidence" value="ECO:0007669"/>
    <property type="project" value="TreeGrafter"/>
</dbReference>
<accession>A0A6A4RPF6</accession>
<dbReference type="InterPro" id="IPR051756">
    <property type="entry name" value="Centrosomal_MT-associated"/>
</dbReference>
<name>A0A6A4RPF6_SCOMX</name>
<gene>
    <name evidence="2" type="ORF">F2P81_025719</name>
</gene>
<dbReference type="PANTHER" id="PTHR19336:SF11">
    <property type="entry name" value="CENTROSOMAL PROTEIN OF 57 KDA"/>
    <property type="match status" value="1"/>
</dbReference>
<feature type="region of interest" description="Disordered" evidence="1">
    <location>
        <begin position="15"/>
        <end position="41"/>
    </location>
</feature>
<dbReference type="GO" id="GO:0008017">
    <property type="term" value="F:microtubule binding"/>
    <property type="evidence" value="ECO:0007669"/>
    <property type="project" value="TreeGrafter"/>
</dbReference>
<evidence type="ECO:0000256" key="1">
    <source>
        <dbReference type="SAM" id="MobiDB-lite"/>
    </source>
</evidence>
<dbReference type="Gene3D" id="1.20.58.90">
    <property type="match status" value="1"/>
</dbReference>
<comment type="caution">
    <text evidence="2">The sequence shown here is derived from an EMBL/GenBank/DDBJ whole genome shotgun (WGS) entry which is preliminary data.</text>
</comment>
<evidence type="ECO:0000313" key="2">
    <source>
        <dbReference type="EMBL" id="KAF0022027.1"/>
    </source>
</evidence>
<protein>
    <submittedName>
        <fullName evidence="2">Uncharacterized protein</fullName>
    </submittedName>
</protein>